<protein>
    <submittedName>
        <fullName evidence="1">Uncharacterized protein</fullName>
    </submittedName>
</protein>
<dbReference type="Proteomes" id="UP001165960">
    <property type="component" value="Unassembled WGS sequence"/>
</dbReference>
<proteinExistence type="predicted"/>
<gene>
    <name evidence="1" type="ORF">DSO57_1027655</name>
</gene>
<keyword evidence="2" id="KW-1185">Reference proteome</keyword>
<evidence type="ECO:0000313" key="1">
    <source>
        <dbReference type="EMBL" id="KAJ9072428.1"/>
    </source>
</evidence>
<organism evidence="1 2">
    <name type="scientific">Entomophthora muscae</name>
    <dbReference type="NCBI Taxonomy" id="34485"/>
    <lineage>
        <taxon>Eukaryota</taxon>
        <taxon>Fungi</taxon>
        <taxon>Fungi incertae sedis</taxon>
        <taxon>Zoopagomycota</taxon>
        <taxon>Entomophthoromycotina</taxon>
        <taxon>Entomophthoromycetes</taxon>
        <taxon>Entomophthorales</taxon>
        <taxon>Entomophthoraceae</taxon>
        <taxon>Entomophthora</taxon>
    </lineage>
</organism>
<name>A0ACC2TCL7_9FUNG</name>
<sequence>MTKGKKQPKKEQLDIDDHQLTLDQLCERYGTKANPPQARYQRWSYPRADLQWPGNVWPQYAEPTREEKPFHSVLRMSHRSVQLALDDRWCPQPHFILYRHERERLCVVPWCHPTWSYCFE</sequence>
<accession>A0ACC2TCL7</accession>
<dbReference type="EMBL" id="QTSX02003010">
    <property type="protein sequence ID" value="KAJ9072428.1"/>
    <property type="molecule type" value="Genomic_DNA"/>
</dbReference>
<reference evidence="1" key="1">
    <citation type="submission" date="2022-04" db="EMBL/GenBank/DDBJ databases">
        <title>Genome of the entomopathogenic fungus Entomophthora muscae.</title>
        <authorList>
            <person name="Elya C."/>
            <person name="Lovett B.R."/>
            <person name="Lee E."/>
            <person name="Macias A.M."/>
            <person name="Hajek A.E."/>
            <person name="De Bivort B.L."/>
            <person name="Kasson M.T."/>
            <person name="De Fine Licht H.H."/>
            <person name="Stajich J.E."/>
        </authorList>
    </citation>
    <scope>NUCLEOTIDE SEQUENCE</scope>
    <source>
        <strain evidence="1">Berkeley</strain>
    </source>
</reference>
<comment type="caution">
    <text evidence="1">The sequence shown here is derived from an EMBL/GenBank/DDBJ whole genome shotgun (WGS) entry which is preliminary data.</text>
</comment>
<evidence type="ECO:0000313" key="2">
    <source>
        <dbReference type="Proteomes" id="UP001165960"/>
    </source>
</evidence>